<dbReference type="GO" id="GO:0009231">
    <property type="term" value="P:riboflavin biosynthetic process"/>
    <property type="evidence" value="ECO:0007669"/>
    <property type="project" value="InterPro"/>
</dbReference>
<dbReference type="AlphaFoldDB" id="A0A9X2T3V2"/>
<dbReference type="InterPro" id="IPR024072">
    <property type="entry name" value="DHFR-like_dom_sf"/>
</dbReference>
<dbReference type="RefSeq" id="WP_258730802.1">
    <property type="nucleotide sequence ID" value="NZ_JANTHZ010000001.1"/>
</dbReference>
<dbReference type="GO" id="GO:0008703">
    <property type="term" value="F:5-amino-6-(5-phosphoribosylamino)uracil reductase activity"/>
    <property type="evidence" value="ECO:0007669"/>
    <property type="project" value="InterPro"/>
</dbReference>
<name>A0A9X2T3V2_9HYPH</name>
<evidence type="ECO:0000313" key="2">
    <source>
        <dbReference type="EMBL" id="MCS0493854.1"/>
    </source>
</evidence>
<dbReference type="EMBL" id="JANTHZ010000001">
    <property type="protein sequence ID" value="MCS0493854.1"/>
    <property type="molecule type" value="Genomic_DNA"/>
</dbReference>
<reference evidence="2" key="1">
    <citation type="submission" date="2022-08" db="EMBL/GenBank/DDBJ databases">
        <authorList>
            <person name="Li F."/>
        </authorList>
    </citation>
    <scope>NUCLEOTIDE SEQUENCE</scope>
    <source>
        <strain evidence="2">MQZ15Z-1</strain>
    </source>
</reference>
<feature type="domain" description="Bacterial bifunctional deaminase-reductase C-terminal" evidence="1">
    <location>
        <begin position="94"/>
        <end position="169"/>
    </location>
</feature>
<dbReference type="PANTHER" id="PTHR38011:SF11">
    <property type="entry name" value="2,5-DIAMINO-6-RIBOSYLAMINO-4(3H)-PYRIMIDINONE 5'-PHOSPHATE REDUCTASE"/>
    <property type="match status" value="1"/>
</dbReference>
<dbReference type="InterPro" id="IPR050765">
    <property type="entry name" value="Riboflavin_Biosynth_HTPR"/>
</dbReference>
<protein>
    <submittedName>
        <fullName evidence="2">Dihydrofolate reductase family protein</fullName>
    </submittedName>
</protein>
<dbReference type="InterPro" id="IPR002734">
    <property type="entry name" value="RibDG_C"/>
</dbReference>
<dbReference type="PANTHER" id="PTHR38011">
    <property type="entry name" value="DIHYDROFOLATE REDUCTASE FAMILY PROTEIN (AFU_ORTHOLOGUE AFUA_8G06820)"/>
    <property type="match status" value="1"/>
</dbReference>
<gene>
    <name evidence="2" type="ORF">NVS89_02000</name>
</gene>
<keyword evidence="3" id="KW-1185">Reference proteome</keyword>
<evidence type="ECO:0000259" key="1">
    <source>
        <dbReference type="Pfam" id="PF01872"/>
    </source>
</evidence>
<dbReference type="Pfam" id="PF01872">
    <property type="entry name" value="RibD_C"/>
    <property type="match status" value="1"/>
</dbReference>
<dbReference type="Proteomes" id="UP001151088">
    <property type="component" value="Unassembled WGS sequence"/>
</dbReference>
<proteinExistence type="predicted"/>
<evidence type="ECO:0000313" key="3">
    <source>
        <dbReference type="Proteomes" id="UP001151088"/>
    </source>
</evidence>
<dbReference type="SUPFAM" id="SSF53597">
    <property type="entry name" value="Dihydrofolate reductase-like"/>
    <property type="match status" value="1"/>
</dbReference>
<sequence>MTIHGYMAASLDGYIADRDGGIGWLAPFDEVDAGYAGFIAGIDTVVMGRTTYDQVLLMGRESGAGWFYGGKHALILSSRPLGDAPAGVSAWTDDVPRLIAHLRAREGNSWIVGGAALQAAFIEAGALDRLDLFIIPVLLGDGVPLFPKSDRPPRSLALESSAALGKGMVHLAYRPG</sequence>
<accession>A0A9X2T3V2</accession>
<dbReference type="Gene3D" id="3.40.430.10">
    <property type="entry name" value="Dihydrofolate Reductase, subunit A"/>
    <property type="match status" value="1"/>
</dbReference>
<comment type="caution">
    <text evidence="2">The sequence shown here is derived from an EMBL/GenBank/DDBJ whole genome shotgun (WGS) entry which is preliminary data.</text>
</comment>
<organism evidence="2 3">
    <name type="scientific">Ancylobacter mangrovi</name>
    <dbReference type="NCBI Taxonomy" id="2972472"/>
    <lineage>
        <taxon>Bacteria</taxon>
        <taxon>Pseudomonadati</taxon>
        <taxon>Pseudomonadota</taxon>
        <taxon>Alphaproteobacteria</taxon>
        <taxon>Hyphomicrobiales</taxon>
        <taxon>Xanthobacteraceae</taxon>
        <taxon>Ancylobacter</taxon>
    </lineage>
</organism>